<evidence type="ECO:0000256" key="1">
    <source>
        <dbReference type="ARBA" id="ARBA00023015"/>
    </source>
</evidence>
<feature type="region of interest" description="Disordered" evidence="5">
    <location>
        <begin position="211"/>
        <end position="230"/>
    </location>
</feature>
<name>A0A8J3XUB0_9ACTN</name>
<dbReference type="PANTHER" id="PTHR30055:SF234">
    <property type="entry name" value="HTH-TYPE TRANSCRIPTIONAL REGULATOR BETI"/>
    <property type="match status" value="1"/>
</dbReference>
<dbReference type="PRINTS" id="PR00455">
    <property type="entry name" value="HTHTETR"/>
</dbReference>
<dbReference type="Gene3D" id="1.10.10.60">
    <property type="entry name" value="Homeodomain-like"/>
    <property type="match status" value="1"/>
</dbReference>
<feature type="domain" description="HTH tetR-type" evidence="6">
    <location>
        <begin position="11"/>
        <end position="71"/>
    </location>
</feature>
<dbReference type="SUPFAM" id="SSF46689">
    <property type="entry name" value="Homeodomain-like"/>
    <property type="match status" value="1"/>
</dbReference>
<comment type="caution">
    <text evidence="7">The sequence shown here is derived from an EMBL/GenBank/DDBJ whole genome shotgun (WGS) entry which is preliminary data.</text>
</comment>
<accession>A0A8J3XUB0</accession>
<evidence type="ECO:0000256" key="2">
    <source>
        <dbReference type="ARBA" id="ARBA00023125"/>
    </source>
</evidence>
<keyword evidence="2 4" id="KW-0238">DNA-binding</keyword>
<dbReference type="RefSeq" id="WP_203945433.1">
    <property type="nucleotide sequence ID" value="NZ_BOOR01000025.1"/>
</dbReference>
<sequence>MEEGLRERKKRETRQRIADVAMGLFLQRGFDNVTVAEVARTADVSVNTVFNYFPTKEDLFLDRSEEVESLPGTVIKGRRPGETAVQALRRDFFDSLDTGDWRYGIHEGAAEFALRVRESQALVARVTVLDAHREERFAQALAEATDADPDDLTPWLVAAEVNAVLRTLTRRFLMRLMAGEEPRRIVEDLRLDAELAFDLLENGVGDYARLPAETGEERGEGVASPRRTRA</sequence>
<proteinExistence type="predicted"/>
<dbReference type="AlphaFoldDB" id="A0A8J3XUB0"/>
<dbReference type="Gene3D" id="1.10.357.10">
    <property type="entry name" value="Tetracycline Repressor, domain 2"/>
    <property type="match status" value="1"/>
</dbReference>
<dbReference type="PANTHER" id="PTHR30055">
    <property type="entry name" value="HTH-TYPE TRANSCRIPTIONAL REGULATOR RUTR"/>
    <property type="match status" value="1"/>
</dbReference>
<dbReference type="InterPro" id="IPR050109">
    <property type="entry name" value="HTH-type_TetR-like_transc_reg"/>
</dbReference>
<gene>
    <name evidence="7" type="ORF">Pth03_36110</name>
</gene>
<evidence type="ECO:0000313" key="8">
    <source>
        <dbReference type="Proteomes" id="UP000605992"/>
    </source>
</evidence>
<dbReference type="Pfam" id="PF00440">
    <property type="entry name" value="TetR_N"/>
    <property type="match status" value="1"/>
</dbReference>
<feature type="DNA-binding region" description="H-T-H motif" evidence="4">
    <location>
        <begin position="34"/>
        <end position="53"/>
    </location>
</feature>
<dbReference type="Proteomes" id="UP000605992">
    <property type="component" value="Unassembled WGS sequence"/>
</dbReference>
<dbReference type="EMBL" id="BOOR01000025">
    <property type="protein sequence ID" value="GII55222.1"/>
    <property type="molecule type" value="Genomic_DNA"/>
</dbReference>
<protein>
    <submittedName>
        <fullName evidence="7">TetR family transcriptional regulator</fullName>
    </submittedName>
</protein>
<keyword evidence="3" id="KW-0804">Transcription</keyword>
<keyword evidence="8" id="KW-1185">Reference proteome</keyword>
<keyword evidence="1" id="KW-0805">Transcription regulation</keyword>
<evidence type="ECO:0000256" key="5">
    <source>
        <dbReference type="SAM" id="MobiDB-lite"/>
    </source>
</evidence>
<evidence type="ECO:0000256" key="3">
    <source>
        <dbReference type="ARBA" id="ARBA00023163"/>
    </source>
</evidence>
<organism evidence="7 8">
    <name type="scientific">Planotetraspora thailandica</name>
    <dbReference type="NCBI Taxonomy" id="487172"/>
    <lineage>
        <taxon>Bacteria</taxon>
        <taxon>Bacillati</taxon>
        <taxon>Actinomycetota</taxon>
        <taxon>Actinomycetes</taxon>
        <taxon>Streptosporangiales</taxon>
        <taxon>Streptosporangiaceae</taxon>
        <taxon>Planotetraspora</taxon>
    </lineage>
</organism>
<dbReference type="InterPro" id="IPR009057">
    <property type="entry name" value="Homeodomain-like_sf"/>
</dbReference>
<evidence type="ECO:0000259" key="6">
    <source>
        <dbReference type="PROSITE" id="PS50977"/>
    </source>
</evidence>
<dbReference type="GO" id="GO:0003700">
    <property type="term" value="F:DNA-binding transcription factor activity"/>
    <property type="evidence" value="ECO:0007669"/>
    <property type="project" value="TreeGrafter"/>
</dbReference>
<dbReference type="GO" id="GO:0000976">
    <property type="term" value="F:transcription cis-regulatory region binding"/>
    <property type="evidence" value="ECO:0007669"/>
    <property type="project" value="TreeGrafter"/>
</dbReference>
<reference evidence="7" key="1">
    <citation type="submission" date="2021-01" db="EMBL/GenBank/DDBJ databases">
        <title>Whole genome shotgun sequence of Planotetraspora thailandica NBRC 104271.</title>
        <authorList>
            <person name="Komaki H."/>
            <person name="Tamura T."/>
        </authorList>
    </citation>
    <scope>NUCLEOTIDE SEQUENCE</scope>
    <source>
        <strain evidence="7">NBRC 104271</strain>
    </source>
</reference>
<dbReference type="InterPro" id="IPR001647">
    <property type="entry name" value="HTH_TetR"/>
</dbReference>
<evidence type="ECO:0000256" key="4">
    <source>
        <dbReference type="PROSITE-ProRule" id="PRU00335"/>
    </source>
</evidence>
<dbReference type="PROSITE" id="PS50977">
    <property type="entry name" value="HTH_TETR_2"/>
    <property type="match status" value="1"/>
</dbReference>
<evidence type="ECO:0000313" key="7">
    <source>
        <dbReference type="EMBL" id="GII55222.1"/>
    </source>
</evidence>